<evidence type="ECO:0008006" key="6">
    <source>
        <dbReference type="Google" id="ProtNLM"/>
    </source>
</evidence>
<keyword evidence="5" id="KW-1185">Reference proteome</keyword>
<keyword evidence="3" id="KW-0862">Zinc</keyword>
<organism evidence="4 5">
    <name type="scientific">Diaporthe eres</name>
    <name type="common">Phomopsis oblonga</name>
    <dbReference type="NCBI Taxonomy" id="83184"/>
    <lineage>
        <taxon>Eukaryota</taxon>
        <taxon>Fungi</taxon>
        <taxon>Dikarya</taxon>
        <taxon>Ascomycota</taxon>
        <taxon>Pezizomycotina</taxon>
        <taxon>Sordariomycetes</taxon>
        <taxon>Sordariomycetidae</taxon>
        <taxon>Diaporthales</taxon>
        <taxon>Diaporthaceae</taxon>
        <taxon>Diaporthe</taxon>
        <taxon>Diaporthe eres species complex</taxon>
    </lineage>
</organism>
<evidence type="ECO:0000313" key="5">
    <source>
        <dbReference type="Proteomes" id="UP001430848"/>
    </source>
</evidence>
<accession>A0ABR1P071</accession>
<reference evidence="4 5" key="1">
    <citation type="submission" date="2024-02" db="EMBL/GenBank/DDBJ databases">
        <title>De novo assembly and annotation of 12 fungi associated with fruit tree decline syndrome in Ontario, Canada.</title>
        <authorList>
            <person name="Sulman M."/>
            <person name="Ellouze W."/>
            <person name="Ilyukhin E."/>
        </authorList>
    </citation>
    <scope>NUCLEOTIDE SEQUENCE [LARGE SCALE GENOMIC DNA]</scope>
    <source>
        <strain evidence="4 5">M169</strain>
    </source>
</reference>
<proteinExistence type="predicted"/>
<evidence type="ECO:0000256" key="1">
    <source>
        <dbReference type="ARBA" id="ARBA00022723"/>
    </source>
</evidence>
<keyword evidence="1" id="KW-0479">Metal-binding</keyword>
<comment type="caution">
    <text evidence="4">The sequence shown here is derived from an EMBL/GenBank/DDBJ whole genome shotgun (WGS) entry which is preliminary data.</text>
</comment>
<gene>
    <name evidence="4" type="ORF">SLS63_009308</name>
</gene>
<protein>
    <recommendedName>
        <fullName evidence="6">RING-type domain-containing protein</fullName>
    </recommendedName>
</protein>
<evidence type="ECO:0000256" key="2">
    <source>
        <dbReference type="ARBA" id="ARBA00022771"/>
    </source>
</evidence>
<evidence type="ECO:0000313" key="4">
    <source>
        <dbReference type="EMBL" id="KAK7722027.1"/>
    </source>
</evidence>
<evidence type="ECO:0000256" key="3">
    <source>
        <dbReference type="ARBA" id="ARBA00022833"/>
    </source>
</evidence>
<dbReference type="EMBL" id="JAKNSF020000067">
    <property type="protein sequence ID" value="KAK7722027.1"/>
    <property type="molecule type" value="Genomic_DNA"/>
</dbReference>
<dbReference type="PROSITE" id="PS00518">
    <property type="entry name" value="ZF_RING_1"/>
    <property type="match status" value="1"/>
</dbReference>
<sequence>MAGLNTTWMSLRSEPGFSPVETTLPAGPWPAGPTHAYNKPLSPVDLAATEGSIFRRRFERPGNYLLRLRQSDFTLPAPVPNEPLTYDRRLSETNLGDSPLPLPTPLRHCLPDFPSCSASRCGDPDRFDYHANGDDVEEGELGYCHKCELLEPRAEMHPLPCGHLLCGACLHFTAINAVAAAHSNNPVTRRPIREAAGELGRLRRDLAPREAPRLRELQEKRMARYRRELLRLLGLSCCGEDIRLVQDWILCLDEWVARSLWAVTWRLFRGEGQYGVMWCAWRDCRAAIPAWCNFKAEGETRWYCVSCKGNSMCHGSGLAPARFLEAAAIQNTYDLQIGYLATIVPLLPDPLGGPGCGLWAQITVAGVDSPGNVGVLDGQVPSDECPAADRALFCGRWGGCPYTMTFEQVVHVTVLSENGDDKSLNLRAAALEAGEVDVTCPWDTADVRKTDSMQVYQTWRCTISI</sequence>
<dbReference type="InterPro" id="IPR017907">
    <property type="entry name" value="Znf_RING_CS"/>
</dbReference>
<dbReference type="Proteomes" id="UP001430848">
    <property type="component" value="Unassembled WGS sequence"/>
</dbReference>
<keyword evidence="2" id="KW-0863">Zinc-finger</keyword>
<name>A0ABR1P071_DIAER</name>